<dbReference type="GO" id="GO:0016757">
    <property type="term" value="F:glycosyltransferase activity"/>
    <property type="evidence" value="ECO:0007669"/>
    <property type="project" value="UniProtKB-KW"/>
</dbReference>
<protein>
    <submittedName>
        <fullName evidence="1">Orotate phosphoribosyltransferase</fullName>
    </submittedName>
</protein>
<accession>A0A176T9J9</accession>
<dbReference type="STRING" id="1333662.LPB303_12520"/>
<keyword evidence="1" id="KW-0328">Glycosyltransferase</keyword>
<dbReference type="RefSeq" id="WP_068450895.1">
    <property type="nucleotide sequence ID" value="NZ_CANKUV010000004.1"/>
</dbReference>
<dbReference type="EMBL" id="LVWE01000050">
    <property type="protein sequence ID" value="OAD44542.1"/>
    <property type="molecule type" value="Genomic_DNA"/>
</dbReference>
<sequence>MNINGNTVTIEKSAEEVFTFFTDLKNFEQLMPENIQKFEVDGDSFIFGLPGMPEIRLVLKDKTEFSNITLGAASSKLPFTLAADLNEVSENKTEVTLNFDGEFNAMMAMMIKKPLTKFVDTLTENIGKL</sequence>
<dbReference type="SUPFAM" id="SSF55961">
    <property type="entry name" value="Bet v1-like"/>
    <property type="match status" value="1"/>
</dbReference>
<reference evidence="1 2" key="1">
    <citation type="submission" date="2016-02" db="EMBL/GenBank/DDBJ databases">
        <title>Draft genome sequence of Polaribacter atrinae KACC17473.</title>
        <authorList>
            <person name="Shin S.-K."/>
            <person name="Yi H."/>
        </authorList>
    </citation>
    <scope>NUCLEOTIDE SEQUENCE [LARGE SCALE GENOMIC DNA]</scope>
    <source>
        <strain evidence="1 2">KACC 17473</strain>
    </source>
</reference>
<dbReference type="AlphaFoldDB" id="A0A176T9J9"/>
<dbReference type="Gene3D" id="3.30.530.20">
    <property type="match status" value="1"/>
</dbReference>
<evidence type="ECO:0000313" key="2">
    <source>
        <dbReference type="Proteomes" id="UP000076923"/>
    </source>
</evidence>
<dbReference type="InterPro" id="IPR023393">
    <property type="entry name" value="START-like_dom_sf"/>
</dbReference>
<proteinExistence type="predicted"/>
<evidence type="ECO:0000313" key="1">
    <source>
        <dbReference type="EMBL" id="OAD44542.1"/>
    </source>
</evidence>
<comment type="caution">
    <text evidence="1">The sequence shown here is derived from an EMBL/GenBank/DDBJ whole genome shotgun (WGS) entry which is preliminary data.</text>
</comment>
<keyword evidence="2" id="KW-1185">Reference proteome</keyword>
<gene>
    <name evidence="1" type="ORF">LPB303_12520</name>
</gene>
<keyword evidence="1" id="KW-0808">Transferase</keyword>
<organism evidence="1 2">
    <name type="scientific">Polaribacter atrinae</name>
    <dbReference type="NCBI Taxonomy" id="1333662"/>
    <lineage>
        <taxon>Bacteria</taxon>
        <taxon>Pseudomonadati</taxon>
        <taxon>Bacteroidota</taxon>
        <taxon>Flavobacteriia</taxon>
        <taxon>Flavobacteriales</taxon>
        <taxon>Flavobacteriaceae</taxon>
    </lineage>
</organism>
<dbReference type="Proteomes" id="UP000076923">
    <property type="component" value="Unassembled WGS sequence"/>
</dbReference>
<name>A0A176T9J9_9FLAO</name>
<dbReference type="OrthoDB" id="1011799at2"/>